<dbReference type="GO" id="GO:0004497">
    <property type="term" value="F:monooxygenase activity"/>
    <property type="evidence" value="ECO:0007669"/>
    <property type="project" value="UniProtKB-KW"/>
</dbReference>
<evidence type="ECO:0000256" key="1">
    <source>
        <dbReference type="ARBA" id="ARBA00001971"/>
    </source>
</evidence>
<dbReference type="SUPFAM" id="SSF48264">
    <property type="entry name" value="Cytochrome P450"/>
    <property type="match status" value="1"/>
</dbReference>
<dbReference type="AlphaFoldDB" id="A0A6A7BB36"/>
<evidence type="ECO:0000256" key="5">
    <source>
        <dbReference type="ARBA" id="ARBA00023004"/>
    </source>
</evidence>
<keyword evidence="8" id="KW-0472">Membrane</keyword>
<evidence type="ECO:0000256" key="6">
    <source>
        <dbReference type="PIRSR" id="PIRSR602401-1"/>
    </source>
</evidence>
<evidence type="ECO:0000256" key="8">
    <source>
        <dbReference type="SAM" id="Phobius"/>
    </source>
</evidence>
<gene>
    <name evidence="9" type="ORF">T440DRAFT_516403</name>
</gene>
<dbReference type="Proteomes" id="UP000799423">
    <property type="component" value="Unassembled WGS sequence"/>
</dbReference>
<evidence type="ECO:0000256" key="3">
    <source>
        <dbReference type="ARBA" id="ARBA00022617"/>
    </source>
</evidence>
<dbReference type="CDD" id="cd11058">
    <property type="entry name" value="CYP60B-like"/>
    <property type="match status" value="1"/>
</dbReference>
<evidence type="ECO:0000256" key="2">
    <source>
        <dbReference type="ARBA" id="ARBA00010617"/>
    </source>
</evidence>
<protein>
    <submittedName>
        <fullName evidence="9">Cytochrome P450 46A1</fullName>
    </submittedName>
</protein>
<evidence type="ECO:0000313" key="10">
    <source>
        <dbReference type="Proteomes" id="UP000799423"/>
    </source>
</evidence>
<feature type="binding site" description="axial binding residue" evidence="6">
    <location>
        <position position="465"/>
    </location>
    <ligand>
        <name>heme</name>
        <dbReference type="ChEBI" id="CHEBI:30413"/>
    </ligand>
    <ligandPart>
        <name>Fe</name>
        <dbReference type="ChEBI" id="CHEBI:18248"/>
    </ligandPart>
</feature>
<keyword evidence="8" id="KW-1133">Transmembrane helix</keyword>
<comment type="cofactor">
    <cofactor evidence="1 6">
        <name>heme</name>
        <dbReference type="ChEBI" id="CHEBI:30413"/>
    </cofactor>
</comment>
<keyword evidence="4 6" id="KW-0479">Metal-binding</keyword>
<keyword evidence="5 6" id="KW-0408">Iron</keyword>
<dbReference type="GO" id="GO:0005506">
    <property type="term" value="F:iron ion binding"/>
    <property type="evidence" value="ECO:0007669"/>
    <property type="project" value="InterPro"/>
</dbReference>
<feature type="transmembrane region" description="Helical" evidence="8">
    <location>
        <begin position="20"/>
        <end position="39"/>
    </location>
</feature>
<dbReference type="Gene3D" id="1.10.630.10">
    <property type="entry name" value="Cytochrome P450"/>
    <property type="match status" value="1"/>
</dbReference>
<dbReference type="PROSITE" id="PS00086">
    <property type="entry name" value="CYTOCHROME_P450"/>
    <property type="match status" value="1"/>
</dbReference>
<keyword evidence="7" id="KW-0503">Monooxygenase</keyword>
<dbReference type="GO" id="GO:0020037">
    <property type="term" value="F:heme binding"/>
    <property type="evidence" value="ECO:0007669"/>
    <property type="project" value="InterPro"/>
</dbReference>
<proteinExistence type="inferred from homology"/>
<accession>A0A6A7BB36</accession>
<evidence type="ECO:0000256" key="4">
    <source>
        <dbReference type="ARBA" id="ARBA00022723"/>
    </source>
</evidence>
<evidence type="ECO:0000313" key="9">
    <source>
        <dbReference type="EMBL" id="KAF2852563.1"/>
    </source>
</evidence>
<dbReference type="PANTHER" id="PTHR24305:SF210">
    <property type="entry name" value="CYTOCHROME P450 MONOOXYGENASE ASQL-RELATED"/>
    <property type="match status" value="1"/>
</dbReference>
<dbReference type="PRINTS" id="PR00385">
    <property type="entry name" value="P450"/>
</dbReference>
<keyword evidence="10" id="KW-1185">Reference proteome</keyword>
<dbReference type="EMBL" id="MU006298">
    <property type="protein sequence ID" value="KAF2852563.1"/>
    <property type="molecule type" value="Genomic_DNA"/>
</dbReference>
<name>A0A6A7BB36_9PLEO</name>
<dbReference type="InterPro" id="IPR001128">
    <property type="entry name" value="Cyt_P450"/>
</dbReference>
<dbReference type="InterPro" id="IPR017972">
    <property type="entry name" value="Cyt_P450_CS"/>
</dbReference>
<dbReference type="GO" id="GO:0016705">
    <property type="term" value="F:oxidoreductase activity, acting on paired donors, with incorporation or reduction of molecular oxygen"/>
    <property type="evidence" value="ECO:0007669"/>
    <property type="project" value="InterPro"/>
</dbReference>
<dbReference type="Pfam" id="PF00067">
    <property type="entry name" value="p450"/>
    <property type="match status" value="1"/>
</dbReference>
<dbReference type="PRINTS" id="PR00463">
    <property type="entry name" value="EP450I"/>
</dbReference>
<keyword evidence="3 6" id="KW-0349">Heme</keyword>
<keyword evidence="8" id="KW-0812">Transmembrane</keyword>
<evidence type="ECO:0000256" key="7">
    <source>
        <dbReference type="RuleBase" id="RU000461"/>
    </source>
</evidence>
<dbReference type="OrthoDB" id="1470350at2759"/>
<reference evidence="9" key="1">
    <citation type="submission" date="2020-01" db="EMBL/GenBank/DDBJ databases">
        <authorList>
            <consortium name="DOE Joint Genome Institute"/>
            <person name="Haridas S."/>
            <person name="Albert R."/>
            <person name="Binder M."/>
            <person name="Bloem J."/>
            <person name="Labutti K."/>
            <person name="Salamov A."/>
            <person name="Andreopoulos B."/>
            <person name="Baker S.E."/>
            <person name="Barry K."/>
            <person name="Bills G."/>
            <person name="Bluhm B.H."/>
            <person name="Cannon C."/>
            <person name="Castanera R."/>
            <person name="Culley D.E."/>
            <person name="Daum C."/>
            <person name="Ezra D."/>
            <person name="Gonzalez J.B."/>
            <person name="Henrissat B."/>
            <person name="Kuo A."/>
            <person name="Liang C."/>
            <person name="Lipzen A."/>
            <person name="Lutzoni F."/>
            <person name="Magnuson J."/>
            <person name="Mondo S."/>
            <person name="Nolan M."/>
            <person name="Ohm R."/>
            <person name="Pangilinan J."/>
            <person name="Park H.-J."/>
            <person name="Ramirez L."/>
            <person name="Alfaro M."/>
            <person name="Sun H."/>
            <person name="Tritt A."/>
            <person name="Yoshinaga Y."/>
            <person name="Zwiers L.-H."/>
            <person name="Turgeon B.G."/>
            <person name="Goodwin S.B."/>
            <person name="Spatafora J.W."/>
            <person name="Crous P.W."/>
            <person name="Grigoriev I.V."/>
        </authorList>
    </citation>
    <scope>NUCLEOTIDE SEQUENCE</scope>
    <source>
        <strain evidence="9">IPT5</strain>
    </source>
</reference>
<dbReference type="PANTHER" id="PTHR24305">
    <property type="entry name" value="CYTOCHROME P450"/>
    <property type="match status" value="1"/>
</dbReference>
<organism evidence="9 10">
    <name type="scientific">Plenodomus tracheiphilus IPT5</name>
    <dbReference type="NCBI Taxonomy" id="1408161"/>
    <lineage>
        <taxon>Eukaryota</taxon>
        <taxon>Fungi</taxon>
        <taxon>Dikarya</taxon>
        <taxon>Ascomycota</taxon>
        <taxon>Pezizomycotina</taxon>
        <taxon>Dothideomycetes</taxon>
        <taxon>Pleosporomycetidae</taxon>
        <taxon>Pleosporales</taxon>
        <taxon>Pleosporineae</taxon>
        <taxon>Leptosphaeriaceae</taxon>
        <taxon>Plenodomus</taxon>
    </lineage>
</organism>
<keyword evidence="7" id="KW-0560">Oxidoreductase</keyword>
<dbReference type="InterPro" id="IPR002401">
    <property type="entry name" value="Cyt_P450_E_grp-I"/>
</dbReference>
<comment type="similarity">
    <text evidence="2 7">Belongs to the cytochrome P450 family.</text>
</comment>
<sequence>MGSMSASKPTLGVIATIRSLSLLQIVGCTLIAFIARFILRGIYRVYFHPLRRFPGPRLSAFTRLPHVIATSTGTSHFYAERLHQQYGDVVRISPDELSFVNVNAWRDVHGHGPKEGPGSPPPKFFKWYQKLPGGVDAIITQEDPKLHAKQRKVFLPAFSDRALTQQAPLFTKYADKLVQVLRDSSQEGKAVDLVRMLNFTTFDVMGDLSFGESLHMLDNAEYDPWVSIVKIIFGAVKVSSRVSILNACYPIAAAVVRMLFKKRVESVALEHMAHSRTRVIKRLEGGRESEGSDIWSLVLQSENKAGALSEAEMISNAQLFMTAGTETTATLLSGLTYMLLTPAGAASMRRLKEEVRGAFPSSDHITMEAIQALPFLNACLKEGLRLYPPVPIAIPHRTPAQGSTICGFYVPPETTVGVPHYAMYRSPKMFKQPLDFIPERWTGDDRFATDERAALQPFSFGPRDCLGKNMAYHEMRLILAKVVYNFDLELCAESRGWMDHKVYSLWEKGPLMVKVKPASF</sequence>
<dbReference type="InterPro" id="IPR050121">
    <property type="entry name" value="Cytochrome_P450_monoxygenase"/>
</dbReference>
<dbReference type="InterPro" id="IPR036396">
    <property type="entry name" value="Cyt_P450_sf"/>
</dbReference>